<feature type="domain" description="SH3b" evidence="5">
    <location>
        <begin position="394"/>
        <end position="458"/>
    </location>
</feature>
<evidence type="ECO:0000256" key="4">
    <source>
        <dbReference type="SAM" id="Phobius"/>
    </source>
</evidence>
<dbReference type="InterPro" id="IPR052354">
    <property type="entry name" value="Cell_Wall_Dynamics_Protein"/>
</dbReference>
<keyword evidence="1" id="KW-0378">Hydrolase</keyword>
<feature type="domain" description="SH3b" evidence="5">
    <location>
        <begin position="325"/>
        <end position="387"/>
    </location>
</feature>
<evidence type="ECO:0000256" key="2">
    <source>
        <dbReference type="ARBA" id="ARBA00023316"/>
    </source>
</evidence>
<dbReference type="Gene3D" id="2.30.30.40">
    <property type="entry name" value="SH3 Domains"/>
    <property type="match status" value="5"/>
</dbReference>
<dbReference type="STRING" id="1408254.T458_04350"/>
<dbReference type="PATRIC" id="fig|1408254.3.peg.872"/>
<evidence type="ECO:0000259" key="5">
    <source>
        <dbReference type="PROSITE" id="PS51781"/>
    </source>
</evidence>
<proteinExistence type="predicted"/>
<dbReference type="GO" id="GO:0009253">
    <property type="term" value="P:peptidoglycan catabolic process"/>
    <property type="evidence" value="ECO:0007669"/>
    <property type="project" value="InterPro"/>
</dbReference>
<dbReference type="CDD" id="cd02696">
    <property type="entry name" value="MurNAc-LAA"/>
    <property type="match status" value="1"/>
</dbReference>
<dbReference type="PROSITE" id="PS51781">
    <property type="entry name" value="SH3B"/>
    <property type="match status" value="4"/>
</dbReference>
<feature type="domain" description="SH3b" evidence="5">
    <location>
        <begin position="61"/>
        <end position="124"/>
    </location>
</feature>
<dbReference type="HOGENOM" id="CLU_014322_1_0_9"/>
<dbReference type="SMART" id="SM00646">
    <property type="entry name" value="Ami_3"/>
    <property type="match status" value="1"/>
</dbReference>
<dbReference type="InterPro" id="IPR002508">
    <property type="entry name" value="MurNAc-LAA_cat"/>
</dbReference>
<keyword evidence="7" id="KW-1185">Reference proteome</keyword>
<protein>
    <submittedName>
        <fullName evidence="6">N-acetylmuramoyl-L-alanine amidase</fullName>
    </submittedName>
</protein>
<keyword evidence="4" id="KW-1133">Transmembrane helix</keyword>
<accession>V6ME65</accession>
<gene>
    <name evidence="6" type="ORF">T458_04350</name>
</gene>
<reference evidence="6 7" key="1">
    <citation type="journal article" date="2014" name="Genome Announc.">
        <title>Draft Genome Sequence of Brevibacillus panacihumi Strain W25, a Halotolerant Hydrocarbon-Degrading Bacterium.</title>
        <authorList>
            <person name="Wang X."/>
            <person name="Jin D."/>
            <person name="Zhou L."/>
            <person name="Wu L."/>
            <person name="An W."/>
            <person name="Chen Y."/>
            <person name="Zhao L."/>
        </authorList>
    </citation>
    <scope>NUCLEOTIDE SEQUENCE [LARGE SCALE GENOMIC DNA]</scope>
    <source>
        <strain evidence="6 7">W25</strain>
    </source>
</reference>
<dbReference type="Pfam" id="PF01520">
    <property type="entry name" value="Amidase_3"/>
    <property type="match status" value="1"/>
</dbReference>
<feature type="transmembrane region" description="Helical" evidence="4">
    <location>
        <begin position="40"/>
        <end position="61"/>
    </location>
</feature>
<sequence length="654" mass="70165">MEGEWNTFTPKLCQIHARNDCERYANLSERMSIVFVRQKFLKMLLTIVCAISIPVSSAWAAGSVQVTVDKLNVRSGPSLQDTIITTLPNQTVLPVLSQQNDWVQVQLPDGKSGWVSGQFVASSSAGSNPPASTAASATATIESSTENLNVRSGPGTNHQIVQTINPGTRYAVLQKSGDWIEIQLPGSKKGWVAAWLVKEQGTSGSGGTSVSGNTGTTAPVTQLPPVQVQVPKQDTVQGASLTLDSAPYIYAFPDSSTPAIGQLHAGSTITVVAKQNGWVQFPYQGVNAWIKTEEDAPSQQPVPDTGTTGSQPNVQAPNTPQTPAVQTATVNTDGLNLRSEGNTSSAILATLATGTKLTIVQKQGDWYRVTTPEGKTGWVAGWLITVSIPEYPTPAGPHVTIINPDTNIRKGPGTQHEIVKRVQTGEKYEIVNTEGDWFHIRFGDGSSGYVAGWLVSAVGVPAVLKSNELVNKVIVVDPGHGGNDNGATGSSFATLEKTVNLQVALILRKKLESAGAKVVMTRADDRKLTLQQRVDIAIQNKADIFVSIHHNTHPNTATNGTIVFYYSDGNSSKLASLVQNEIVKATNYKDMNARFGNYFVLRENPTPSILAEISFLSNYNDEIRARSEQQQELAAEGLYKGIIQYFATLSNQGG</sequence>
<dbReference type="GO" id="GO:0071555">
    <property type="term" value="P:cell wall organization"/>
    <property type="evidence" value="ECO:0007669"/>
    <property type="project" value="UniProtKB-KW"/>
</dbReference>
<dbReference type="eggNOG" id="COG0860">
    <property type="taxonomic scope" value="Bacteria"/>
</dbReference>
<dbReference type="Proteomes" id="UP000017973">
    <property type="component" value="Unassembled WGS sequence"/>
</dbReference>
<dbReference type="InterPro" id="IPR003646">
    <property type="entry name" value="SH3-like_bac-type"/>
</dbReference>
<feature type="domain" description="SH3b" evidence="5">
    <location>
        <begin position="136"/>
        <end position="200"/>
    </location>
</feature>
<dbReference type="GO" id="GO:0008745">
    <property type="term" value="F:N-acetylmuramoyl-L-alanine amidase activity"/>
    <property type="evidence" value="ECO:0007669"/>
    <property type="project" value="InterPro"/>
</dbReference>
<dbReference type="Gene3D" id="3.40.630.40">
    <property type="entry name" value="Zn-dependent exopeptidases"/>
    <property type="match status" value="1"/>
</dbReference>
<dbReference type="eggNOG" id="COG3807">
    <property type="taxonomic scope" value="Bacteria"/>
</dbReference>
<dbReference type="Pfam" id="PF08239">
    <property type="entry name" value="SH3_3"/>
    <property type="match status" value="5"/>
</dbReference>
<dbReference type="PANTHER" id="PTHR34408">
    <property type="entry name" value="FAMILY PROTEIN, PUTATIVE-RELATED"/>
    <property type="match status" value="1"/>
</dbReference>
<comment type="caution">
    <text evidence="6">The sequence shown here is derived from an EMBL/GenBank/DDBJ whole genome shotgun (WGS) entry which is preliminary data.</text>
</comment>
<feature type="region of interest" description="Disordered" evidence="3">
    <location>
        <begin position="293"/>
        <end position="325"/>
    </location>
</feature>
<evidence type="ECO:0000313" key="7">
    <source>
        <dbReference type="Proteomes" id="UP000017973"/>
    </source>
</evidence>
<dbReference type="SMART" id="SM00287">
    <property type="entry name" value="SH3b"/>
    <property type="match status" value="5"/>
</dbReference>
<evidence type="ECO:0000313" key="6">
    <source>
        <dbReference type="EMBL" id="EST56527.1"/>
    </source>
</evidence>
<keyword evidence="4" id="KW-0812">Transmembrane</keyword>
<dbReference type="AlphaFoldDB" id="V6ME65"/>
<evidence type="ECO:0000256" key="1">
    <source>
        <dbReference type="ARBA" id="ARBA00022801"/>
    </source>
</evidence>
<dbReference type="PANTHER" id="PTHR34408:SF1">
    <property type="entry name" value="GLYCOSYL HYDROLASE FAMILY 19 DOMAIN-CONTAINING PROTEIN HI_1415"/>
    <property type="match status" value="1"/>
</dbReference>
<organism evidence="6 7">
    <name type="scientific">Brevibacillus panacihumi W25</name>
    <dbReference type="NCBI Taxonomy" id="1408254"/>
    <lineage>
        <taxon>Bacteria</taxon>
        <taxon>Bacillati</taxon>
        <taxon>Bacillota</taxon>
        <taxon>Bacilli</taxon>
        <taxon>Bacillales</taxon>
        <taxon>Paenibacillaceae</taxon>
        <taxon>Brevibacillus</taxon>
    </lineage>
</organism>
<name>V6ME65_9BACL</name>
<evidence type="ECO:0000256" key="3">
    <source>
        <dbReference type="SAM" id="MobiDB-lite"/>
    </source>
</evidence>
<keyword evidence="2" id="KW-0961">Cell wall biogenesis/degradation</keyword>
<feature type="compositionally biased region" description="Polar residues" evidence="3">
    <location>
        <begin position="297"/>
        <end position="325"/>
    </location>
</feature>
<dbReference type="SUPFAM" id="SSF53187">
    <property type="entry name" value="Zn-dependent exopeptidases"/>
    <property type="match status" value="1"/>
</dbReference>
<dbReference type="eggNOG" id="COG3103">
    <property type="taxonomic scope" value="Bacteria"/>
</dbReference>
<keyword evidence="4" id="KW-0472">Membrane</keyword>
<dbReference type="EMBL" id="AYJU01000001">
    <property type="protein sequence ID" value="EST56527.1"/>
    <property type="molecule type" value="Genomic_DNA"/>
</dbReference>